<accession>A0ABQ2XSS0</accession>
<reference evidence="7" key="1">
    <citation type="journal article" date="2019" name="Int. J. Syst. Evol. Microbiol.">
        <title>The Global Catalogue of Microorganisms (GCM) 10K type strain sequencing project: providing services to taxonomists for standard genome sequencing and annotation.</title>
        <authorList>
            <consortium name="The Broad Institute Genomics Platform"/>
            <consortium name="The Broad Institute Genome Sequencing Center for Infectious Disease"/>
            <person name="Wu L."/>
            <person name="Ma J."/>
        </authorList>
    </citation>
    <scope>NUCLEOTIDE SEQUENCE [LARGE SCALE GENOMIC DNA]</scope>
    <source>
        <strain evidence="7">JCM 4866</strain>
    </source>
</reference>
<dbReference type="PANTHER" id="PTHR30055:SF234">
    <property type="entry name" value="HTH-TYPE TRANSCRIPTIONAL REGULATOR BETI"/>
    <property type="match status" value="1"/>
</dbReference>
<gene>
    <name evidence="6" type="ORF">GCM10010383_69760</name>
</gene>
<organism evidence="6 7">
    <name type="scientific">Streptomyces lomondensis</name>
    <dbReference type="NCBI Taxonomy" id="68229"/>
    <lineage>
        <taxon>Bacteria</taxon>
        <taxon>Bacillati</taxon>
        <taxon>Actinomycetota</taxon>
        <taxon>Actinomycetes</taxon>
        <taxon>Kitasatosporales</taxon>
        <taxon>Streptomycetaceae</taxon>
        <taxon>Streptomyces</taxon>
    </lineage>
</organism>
<evidence type="ECO:0000256" key="3">
    <source>
        <dbReference type="ARBA" id="ARBA00023163"/>
    </source>
</evidence>
<keyword evidence="7" id="KW-1185">Reference proteome</keyword>
<evidence type="ECO:0000313" key="6">
    <source>
        <dbReference type="EMBL" id="GGX29197.1"/>
    </source>
</evidence>
<comment type="caution">
    <text evidence="6">The sequence shown here is derived from an EMBL/GenBank/DDBJ whole genome shotgun (WGS) entry which is preliminary data.</text>
</comment>
<dbReference type="Pfam" id="PF00440">
    <property type="entry name" value="TetR_N"/>
    <property type="match status" value="1"/>
</dbReference>
<dbReference type="PANTHER" id="PTHR30055">
    <property type="entry name" value="HTH-TYPE TRANSCRIPTIONAL REGULATOR RUTR"/>
    <property type="match status" value="1"/>
</dbReference>
<evidence type="ECO:0000256" key="4">
    <source>
        <dbReference type="PROSITE-ProRule" id="PRU00335"/>
    </source>
</evidence>
<dbReference type="Proteomes" id="UP000617743">
    <property type="component" value="Unassembled WGS sequence"/>
</dbReference>
<evidence type="ECO:0000313" key="7">
    <source>
        <dbReference type="Proteomes" id="UP000617743"/>
    </source>
</evidence>
<dbReference type="InterPro" id="IPR009057">
    <property type="entry name" value="Homeodomain-like_sf"/>
</dbReference>
<proteinExistence type="predicted"/>
<dbReference type="InterPro" id="IPR050109">
    <property type="entry name" value="HTH-type_TetR-like_transc_reg"/>
</dbReference>
<dbReference type="Gene3D" id="1.10.357.10">
    <property type="entry name" value="Tetracycline Repressor, domain 2"/>
    <property type="match status" value="1"/>
</dbReference>
<evidence type="ECO:0000256" key="2">
    <source>
        <dbReference type="ARBA" id="ARBA00023125"/>
    </source>
</evidence>
<evidence type="ECO:0000256" key="1">
    <source>
        <dbReference type="ARBA" id="ARBA00023015"/>
    </source>
</evidence>
<dbReference type="EMBL" id="BMWC01000014">
    <property type="protein sequence ID" value="GGX29197.1"/>
    <property type="molecule type" value="Genomic_DNA"/>
</dbReference>
<dbReference type="InterPro" id="IPR001647">
    <property type="entry name" value="HTH_TetR"/>
</dbReference>
<sequence length="207" mass="22383">MWHLIANLQYSCDTSWVNSPTSGYASVTMRADAARNLDAVLQTGAHLLARDPSTSVAAIAAAAGLDRRTVYRRFKTREALMAAVYVAKLDACEKVVAQARLAEAPVAVALHRYAEGIIAASRRWPVNVQQADDDAMAARLQRLLEQLDAFMARAVREGVIRPGLPDRWARSLLVHLTNIAAHEMPELSPAQGADMVVQSLIAGLGAT</sequence>
<feature type="domain" description="HTH tetR-type" evidence="5">
    <location>
        <begin position="34"/>
        <end position="92"/>
    </location>
</feature>
<dbReference type="PROSITE" id="PS50977">
    <property type="entry name" value="HTH_TETR_2"/>
    <property type="match status" value="1"/>
</dbReference>
<feature type="DNA-binding region" description="H-T-H motif" evidence="4">
    <location>
        <begin position="55"/>
        <end position="74"/>
    </location>
</feature>
<name>A0ABQ2XSS0_9ACTN</name>
<keyword evidence="3" id="KW-0804">Transcription</keyword>
<evidence type="ECO:0000259" key="5">
    <source>
        <dbReference type="PROSITE" id="PS50977"/>
    </source>
</evidence>
<keyword evidence="1" id="KW-0805">Transcription regulation</keyword>
<keyword evidence="2 4" id="KW-0238">DNA-binding</keyword>
<protein>
    <submittedName>
        <fullName evidence="6">TetR family transcriptional regulator</fullName>
    </submittedName>
</protein>
<dbReference type="SUPFAM" id="SSF46689">
    <property type="entry name" value="Homeodomain-like"/>
    <property type="match status" value="1"/>
</dbReference>